<feature type="transmembrane region" description="Helical" evidence="2">
    <location>
        <begin position="104"/>
        <end position="129"/>
    </location>
</feature>
<organism evidence="3 4">
    <name type="scientific">Streptomyces paromomycinus</name>
    <name type="common">Streptomyces rimosus subsp. paromomycinus</name>
    <dbReference type="NCBI Taxonomy" id="92743"/>
    <lineage>
        <taxon>Bacteria</taxon>
        <taxon>Bacillati</taxon>
        <taxon>Actinomycetota</taxon>
        <taxon>Actinomycetes</taxon>
        <taxon>Kitasatosporales</taxon>
        <taxon>Streptomycetaceae</taxon>
        <taxon>Streptomyces</taxon>
    </lineage>
</organism>
<keyword evidence="2" id="KW-0812">Transmembrane</keyword>
<keyword evidence="4" id="KW-1185">Reference proteome</keyword>
<dbReference type="AlphaFoldDB" id="A0A401WGD5"/>
<evidence type="ECO:0000256" key="2">
    <source>
        <dbReference type="SAM" id="Phobius"/>
    </source>
</evidence>
<keyword evidence="2" id="KW-1133">Transmembrane helix</keyword>
<name>A0A401WGD5_STREY</name>
<evidence type="ECO:0000256" key="1">
    <source>
        <dbReference type="SAM" id="MobiDB-lite"/>
    </source>
</evidence>
<proteinExistence type="predicted"/>
<feature type="region of interest" description="Disordered" evidence="1">
    <location>
        <begin position="1"/>
        <end position="44"/>
    </location>
</feature>
<protein>
    <submittedName>
        <fullName evidence="3">Uncharacterized protein</fullName>
    </submittedName>
</protein>
<dbReference type="RefSeq" id="WP_125058298.1">
    <property type="nucleotide sequence ID" value="NZ_BHZD01000001.1"/>
</dbReference>
<reference evidence="3 4" key="1">
    <citation type="submission" date="2018-11" db="EMBL/GenBank/DDBJ databases">
        <title>Whole genome sequence of Streptomyces paromomycinus NBRC 15454(T).</title>
        <authorList>
            <person name="Komaki H."/>
            <person name="Tamura T."/>
        </authorList>
    </citation>
    <scope>NUCLEOTIDE SEQUENCE [LARGE SCALE GENOMIC DNA]</scope>
    <source>
        <strain evidence="3 4">NBRC 15454</strain>
    </source>
</reference>
<feature type="compositionally biased region" description="Low complexity" evidence="1">
    <location>
        <begin position="25"/>
        <end position="44"/>
    </location>
</feature>
<accession>A0A401WGD5</accession>
<sequence length="137" mass="14628">MTSGDSVRPAARSVPRSVPRSAPEPAARSTSQPAAQATAPPPTRRCAQRFTGALSRRFARWAVALSPRRKWTLFGCWFALDAVLALAPPVYWAAGDPRFQSSTAIPLSVCYFLALGAHISAGVVTLYGVESARGEID</sequence>
<comment type="caution">
    <text evidence="3">The sequence shown here is derived from an EMBL/GenBank/DDBJ whole genome shotgun (WGS) entry which is preliminary data.</text>
</comment>
<evidence type="ECO:0000313" key="4">
    <source>
        <dbReference type="Proteomes" id="UP000286746"/>
    </source>
</evidence>
<dbReference type="EMBL" id="BHZD01000001">
    <property type="protein sequence ID" value="GCD48373.1"/>
    <property type="molecule type" value="Genomic_DNA"/>
</dbReference>
<keyword evidence="2" id="KW-0472">Membrane</keyword>
<evidence type="ECO:0000313" key="3">
    <source>
        <dbReference type="EMBL" id="GCD48373.1"/>
    </source>
</evidence>
<gene>
    <name evidence="3" type="ORF">GKJPGBOP_08170</name>
</gene>
<feature type="transmembrane region" description="Helical" evidence="2">
    <location>
        <begin position="71"/>
        <end position="92"/>
    </location>
</feature>
<dbReference type="Proteomes" id="UP000286746">
    <property type="component" value="Unassembled WGS sequence"/>
</dbReference>